<feature type="compositionally biased region" description="Basic and acidic residues" evidence="1">
    <location>
        <begin position="605"/>
        <end position="623"/>
    </location>
</feature>
<dbReference type="GO" id="GO:0006367">
    <property type="term" value="P:transcription initiation at RNA polymerase II promoter"/>
    <property type="evidence" value="ECO:0007669"/>
    <property type="project" value="InterPro"/>
</dbReference>
<dbReference type="VEuPathDB" id="AmoebaDB:ACA1_171630"/>
<keyword evidence="4" id="KW-1185">Reference proteome</keyword>
<gene>
    <name evidence="3" type="ORF">ACA1_171630</name>
</gene>
<accession>L8HGD3</accession>
<dbReference type="GeneID" id="14925600"/>
<dbReference type="PROSITE" id="PS51351">
    <property type="entry name" value="TFIIE_BETA_C"/>
    <property type="match status" value="1"/>
</dbReference>
<dbReference type="GO" id="GO:0001097">
    <property type="term" value="F:TFIIH-class transcription factor complex binding"/>
    <property type="evidence" value="ECO:0007669"/>
    <property type="project" value="TreeGrafter"/>
</dbReference>
<evidence type="ECO:0000313" key="4">
    <source>
        <dbReference type="Proteomes" id="UP000011083"/>
    </source>
</evidence>
<feature type="domain" description="TFIIE beta" evidence="2">
    <location>
        <begin position="1"/>
        <end position="71"/>
    </location>
</feature>
<dbReference type="KEGG" id="acan:ACA1_171630"/>
<dbReference type="Proteomes" id="UP000011083">
    <property type="component" value="Unassembled WGS sequence"/>
</dbReference>
<dbReference type="PANTHER" id="PTHR12716">
    <property type="entry name" value="TRANSCRIPTION INITIATION FACTOR IIE, BETA SUBUNIT"/>
    <property type="match status" value="1"/>
</dbReference>
<evidence type="ECO:0000259" key="2">
    <source>
        <dbReference type="PROSITE" id="PS51351"/>
    </source>
</evidence>
<dbReference type="EMBL" id="KB007811">
    <property type="protein sequence ID" value="ELR24579.1"/>
    <property type="molecule type" value="Genomic_DNA"/>
</dbReference>
<feature type="compositionally biased region" description="Low complexity" evidence="1">
    <location>
        <begin position="494"/>
        <end position="511"/>
    </location>
</feature>
<dbReference type="InterPro" id="IPR003166">
    <property type="entry name" value="TFIIE_bsu_DNA-bd"/>
</dbReference>
<protein>
    <submittedName>
        <fullName evidence="3">TFIIE alpha subunit</fullName>
    </submittedName>
</protein>
<evidence type="ECO:0000256" key="1">
    <source>
        <dbReference type="SAM" id="MobiDB-lite"/>
    </source>
</evidence>
<feature type="region of interest" description="Disordered" evidence="1">
    <location>
        <begin position="465"/>
        <end position="529"/>
    </location>
</feature>
<feature type="region of interest" description="Disordered" evidence="1">
    <location>
        <begin position="594"/>
        <end position="627"/>
    </location>
</feature>
<name>L8HGD3_ACACF</name>
<dbReference type="PANTHER" id="PTHR12716:SF8">
    <property type="entry name" value="TRANSCRIPTION INITIATION FACTOR IIE SUBUNIT BETA"/>
    <property type="match status" value="1"/>
</dbReference>
<dbReference type="InterPro" id="IPR016656">
    <property type="entry name" value="TFIIE-bsu"/>
</dbReference>
<feature type="compositionally biased region" description="Low complexity" evidence="1">
    <location>
        <begin position="472"/>
        <end position="484"/>
    </location>
</feature>
<reference evidence="3 4" key="1">
    <citation type="journal article" date="2013" name="Genome Biol.">
        <title>Genome of Acanthamoeba castellanii highlights extensive lateral gene transfer and early evolution of tyrosine kinase signaling.</title>
        <authorList>
            <person name="Clarke M."/>
            <person name="Lohan A.J."/>
            <person name="Liu B."/>
            <person name="Lagkouvardos I."/>
            <person name="Roy S."/>
            <person name="Zafar N."/>
            <person name="Bertelli C."/>
            <person name="Schilde C."/>
            <person name="Kianianmomeni A."/>
            <person name="Burglin T.R."/>
            <person name="Frech C."/>
            <person name="Turcotte B."/>
            <person name="Kopec K.O."/>
            <person name="Synnott J.M."/>
            <person name="Choo C."/>
            <person name="Paponov I."/>
            <person name="Finkler A."/>
            <person name="Soon Heng Tan C."/>
            <person name="Hutchins A.P."/>
            <person name="Weinmeier T."/>
            <person name="Rattei T."/>
            <person name="Chu J.S."/>
            <person name="Gimenez G."/>
            <person name="Irimia M."/>
            <person name="Rigden D.J."/>
            <person name="Fitzpatrick D.A."/>
            <person name="Lorenzo-Morales J."/>
            <person name="Bateman A."/>
            <person name="Chiu C.H."/>
            <person name="Tang P."/>
            <person name="Hegemann P."/>
            <person name="Fromm H."/>
            <person name="Raoult D."/>
            <person name="Greub G."/>
            <person name="Miranda-Saavedra D."/>
            <person name="Chen N."/>
            <person name="Nash P."/>
            <person name="Ginger M.L."/>
            <person name="Horn M."/>
            <person name="Schaap P."/>
            <person name="Caler L."/>
            <person name="Loftus B."/>
        </authorList>
    </citation>
    <scope>NUCLEOTIDE SEQUENCE [LARGE SCALE GENOMIC DNA]</scope>
    <source>
        <strain evidence="3 4">Neff</strain>
    </source>
</reference>
<evidence type="ECO:0000313" key="3">
    <source>
        <dbReference type="EMBL" id="ELR24579.1"/>
    </source>
</evidence>
<dbReference type="GO" id="GO:0005673">
    <property type="term" value="C:transcription factor TFIIE complex"/>
    <property type="evidence" value="ECO:0007669"/>
    <property type="project" value="InterPro"/>
</dbReference>
<dbReference type="AlphaFoldDB" id="L8HGD3"/>
<sequence>MNNYTIITYLKDNRGQELPLEEVEKGTGIKISSSPQLLQNLKENPSINYSEDVSSGKKVVMLSWRSKYPITSKDTLLTYLREHKLLEIDAEVKLCYKDIMSDLEQMNREKQVFVIYLGKNKPIYFINEAPQYKPMDEQVMQLWAKTFTEGTSDMVGIRQQLQHKYRVPLAQLPFDEDFFFLQQMKERKAQDEKLKAQKRKGKGRTVGPNVKKKVNETLSDMNFSLTMAGATDGADVFTLKSEQDEVIELTSEKGHAMEMPKLFFTDDICDFVQKTIRAFCDDESIIAFEALLREVSQDANVVSINERKELLLADKLHLTPRILRTILGRLRTQCFARERIFTLPSTESTRATKQYSCWLITFNDLFDITNYRVLKAPRFMLDIIDSSSKDDSHYLYFCSNKACGMKYGIEDVGSLFGQQSCLGCQSELINAETNKKQDEWSNVRPVLEELKDQIRAILLRSGSTMGNTPELANSSAASRRLPSSRQRKRGGGPATPRTPASGSSSSSTATTVKLENGQGKGNGPAGPSMELVRKGEEKLAFDHPTPIQIARDGRIWLTVLYKTWIKKDPATARAREAKKEAVLAALMGDEESLLSGKDKKKRKTSSAERKDKEKESKRPKTDDGMDLVQVKQERDEAEAEAELPSHLKVMIKGEIKSEPAARLESITKEESADVERKLKMERTMSADEIRIDTEMKHRELREVGWDWSYSTKEAHNFLCHVTELRRYYSQVLEYEVTNQSLYLAWKHLGITPIEVARRLAFMAGLKDAKELPRSIMQTVAACSPGTGPLPLSALIGATVTVI</sequence>
<proteinExistence type="predicted"/>
<organism evidence="3 4">
    <name type="scientific">Acanthamoeba castellanii (strain ATCC 30010 / Neff)</name>
    <dbReference type="NCBI Taxonomy" id="1257118"/>
    <lineage>
        <taxon>Eukaryota</taxon>
        <taxon>Amoebozoa</taxon>
        <taxon>Discosea</taxon>
        <taxon>Longamoebia</taxon>
        <taxon>Centramoebida</taxon>
        <taxon>Acanthamoebidae</taxon>
        <taxon>Acanthamoeba</taxon>
    </lineage>
</organism>
<dbReference type="RefSeq" id="XP_004356479.1">
    <property type="nucleotide sequence ID" value="XM_004356426.1"/>
</dbReference>